<dbReference type="Pfam" id="PF00528">
    <property type="entry name" value="BPD_transp_1"/>
    <property type="match status" value="1"/>
</dbReference>
<feature type="transmembrane region" description="Helical" evidence="7">
    <location>
        <begin position="263"/>
        <end position="281"/>
    </location>
</feature>
<dbReference type="PANTHER" id="PTHR30151">
    <property type="entry name" value="ALKANE SULFONATE ABC TRANSPORTER-RELATED, MEMBRANE SUBUNIT"/>
    <property type="match status" value="1"/>
</dbReference>
<keyword evidence="10" id="KW-1185">Reference proteome</keyword>
<keyword evidence="4 7" id="KW-0812">Transmembrane</keyword>
<evidence type="ECO:0000256" key="3">
    <source>
        <dbReference type="ARBA" id="ARBA00022475"/>
    </source>
</evidence>
<dbReference type="PANTHER" id="PTHR30151:SF20">
    <property type="entry name" value="ABC TRANSPORTER PERMEASE PROTEIN HI_0355-RELATED"/>
    <property type="match status" value="1"/>
</dbReference>
<evidence type="ECO:0000313" key="10">
    <source>
        <dbReference type="Proteomes" id="UP001501004"/>
    </source>
</evidence>
<accession>A0ABP7FLK8</accession>
<keyword evidence="3" id="KW-1003">Cell membrane</keyword>
<feature type="transmembrane region" description="Helical" evidence="7">
    <location>
        <begin position="46"/>
        <end position="66"/>
    </location>
</feature>
<feature type="transmembrane region" description="Helical" evidence="7">
    <location>
        <begin position="139"/>
        <end position="161"/>
    </location>
</feature>
<dbReference type="InterPro" id="IPR000515">
    <property type="entry name" value="MetI-like"/>
</dbReference>
<protein>
    <submittedName>
        <fullName evidence="9">ABC transporter permease</fullName>
    </submittedName>
</protein>
<dbReference type="CDD" id="cd06261">
    <property type="entry name" value="TM_PBP2"/>
    <property type="match status" value="1"/>
</dbReference>
<reference evidence="10" key="1">
    <citation type="journal article" date="2019" name="Int. J. Syst. Evol. Microbiol.">
        <title>The Global Catalogue of Microorganisms (GCM) 10K type strain sequencing project: providing services to taxonomists for standard genome sequencing and annotation.</title>
        <authorList>
            <consortium name="The Broad Institute Genomics Platform"/>
            <consortium name="The Broad Institute Genome Sequencing Center for Infectious Disease"/>
            <person name="Wu L."/>
            <person name="Ma J."/>
        </authorList>
    </citation>
    <scope>NUCLEOTIDE SEQUENCE [LARGE SCALE GENOMIC DNA]</scope>
    <source>
        <strain evidence="10">JCM 16949</strain>
    </source>
</reference>
<evidence type="ECO:0000256" key="1">
    <source>
        <dbReference type="ARBA" id="ARBA00004651"/>
    </source>
</evidence>
<name>A0ABP7FLK8_9MICO</name>
<keyword evidence="5 7" id="KW-1133">Transmembrane helix</keyword>
<proteinExistence type="inferred from homology"/>
<feature type="transmembrane region" description="Helical" evidence="7">
    <location>
        <begin position="217"/>
        <end position="243"/>
    </location>
</feature>
<evidence type="ECO:0000259" key="8">
    <source>
        <dbReference type="PROSITE" id="PS50928"/>
    </source>
</evidence>
<evidence type="ECO:0000256" key="6">
    <source>
        <dbReference type="ARBA" id="ARBA00023136"/>
    </source>
</evidence>
<comment type="similarity">
    <text evidence="7">Belongs to the binding-protein-dependent transport system permease family.</text>
</comment>
<comment type="caution">
    <text evidence="9">The sequence shown here is derived from an EMBL/GenBank/DDBJ whole genome shotgun (WGS) entry which is preliminary data.</text>
</comment>
<feature type="transmembrane region" description="Helical" evidence="7">
    <location>
        <begin position="105"/>
        <end position="127"/>
    </location>
</feature>
<evidence type="ECO:0000256" key="4">
    <source>
        <dbReference type="ARBA" id="ARBA00022692"/>
    </source>
</evidence>
<dbReference type="PROSITE" id="PS50928">
    <property type="entry name" value="ABC_TM1"/>
    <property type="match status" value="1"/>
</dbReference>
<dbReference type="Gene3D" id="1.10.3720.10">
    <property type="entry name" value="MetI-like"/>
    <property type="match status" value="1"/>
</dbReference>
<organism evidence="9 10">
    <name type="scientific">Leifsonella bigeumensis</name>
    <dbReference type="NCBI Taxonomy" id="433643"/>
    <lineage>
        <taxon>Bacteria</taxon>
        <taxon>Bacillati</taxon>
        <taxon>Actinomycetota</taxon>
        <taxon>Actinomycetes</taxon>
        <taxon>Micrococcales</taxon>
        <taxon>Microbacteriaceae</taxon>
        <taxon>Leifsonella</taxon>
    </lineage>
</organism>
<evidence type="ECO:0000256" key="5">
    <source>
        <dbReference type="ARBA" id="ARBA00022989"/>
    </source>
</evidence>
<sequence length="298" mass="32881">MITNENPDTAAILTEQGPKNLSATDAEILARAPIPGLRQRILKSRWLTIVSTPLLIIIFLVAWKLYTEWSGVTRFVLPAPEAVGAAFLDQITDPHTWTQHIWTTFYEVVAGLFWAIIVGVGLGFAIGKSPVFERVSRPFVVATQVVPKVALVPLFLLWLGFGAESKILIAALLAFFPLLINTALGVRSVPRSMHDLMTSLKANRLQRFWKVEVPHTMAYILAGLEVAVVQATVGAIVGEYLGGDKGLGRWAVDLQNALQIDKLYGSILIMTLFGFVLYSVVAGSRRLLIPWHESVQKR</sequence>
<dbReference type="SUPFAM" id="SSF161098">
    <property type="entry name" value="MetI-like"/>
    <property type="match status" value="1"/>
</dbReference>
<evidence type="ECO:0000256" key="7">
    <source>
        <dbReference type="RuleBase" id="RU363032"/>
    </source>
</evidence>
<gene>
    <name evidence="9" type="ORF">GCM10022239_13180</name>
</gene>
<evidence type="ECO:0000256" key="2">
    <source>
        <dbReference type="ARBA" id="ARBA00022448"/>
    </source>
</evidence>
<keyword evidence="2 7" id="KW-0813">Transport</keyword>
<comment type="subcellular location">
    <subcellularLocation>
        <location evidence="1 7">Cell membrane</location>
        <topology evidence="1 7">Multi-pass membrane protein</topology>
    </subcellularLocation>
</comment>
<dbReference type="Proteomes" id="UP001501004">
    <property type="component" value="Unassembled WGS sequence"/>
</dbReference>
<keyword evidence="6 7" id="KW-0472">Membrane</keyword>
<dbReference type="RefSeq" id="WP_344754968.1">
    <property type="nucleotide sequence ID" value="NZ_BAABAE010000003.1"/>
</dbReference>
<evidence type="ECO:0000313" key="9">
    <source>
        <dbReference type="EMBL" id="GAA3739004.1"/>
    </source>
</evidence>
<feature type="transmembrane region" description="Helical" evidence="7">
    <location>
        <begin position="167"/>
        <end position="186"/>
    </location>
</feature>
<dbReference type="EMBL" id="BAABAE010000003">
    <property type="protein sequence ID" value="GAA3739004.1"/>
    <property type="molecule type" value="Genomic_DNA"/>
</dbReference>
<dbReference type="InterPro" id="IPR035906">
    <property type="entry name" value="MetI-like_sf"/>
</dbReference>
<feature type="domain" description="ABC transmembrane type-1" evidence="8">
    <location>
        <begin position="101"/>
        <end position="281"/>
    </location>
</feature>